<organism evidence="7 8">
    <name type="scientific">Oikopleura dioica</name>
    <name type="common">Tunicate</name>
    <dbReference type="NCBI Taxonomy" id="34765"/>
    <lineage>
        <taxon>Eukaryota</taxon>
        <taxon>Metazoa</taxon>
        <taxon>Chordata</taxon>
        <taxon>Tunicata</taxon>
        <taxon>Appendicularia</taxon>
        <taxon>Copelata</taxon>
        <taxon>Oikopleuridae</taxon>
        <taxon>Oikopleura</taxon>
    </lineage>
</organism>
<evidence type="ECO:0000259" key="6">
    <source>
        <dbReference type="Pfam" id="PF25068"/>
    </source>
</evidence>
<reference evidence="7 8" key="1">
    <citation type="submission" date="2021-04" db="EMBL/GenBank/DDBJ databases">
        <authorList>
            <person name="Bliznina A."/>
        </authorList>
    </citation>
    <scope>NUCLEOTIDE SEQUENCE [LARGE SCALE GENOMIC DNA]</scope>
</reference>
<proteinExistence type="inferred from homology"/>
<dbReference type="InterPro" id="IPR040364">
    <property type="entry name" value="TTC21A/TTC21B"/>
</dbReference>
<evidence type="ECO:0000313" key="8">
    <source>
        <dbReference type="Proteomes" id="UP001158576"/>
    </source>
</evidence>
<keyword evidence="2" id="KW-0677">Repeat</keyword>
<dbReference type="InterPro" id="IPR056832">
    <property type="entry name" value="ARM_TT21_2nd"/>
</dbReference>
<accession>A0ABN7SCU6</accession>
<dbReference type="Pfam" id="PF25060">
    <property type="entry name" value="ARM_TT21_2nd"/>
    <property type="match status" value="1"/>
</dbReference>
<evidence type="ECO:0000256" key="1">
    <source>
        <dbReference type="ARBA" id="ARBA00010935"/>
    </source>
</evidence>
<dbReference type="Pfam" id="PF25068">
    <property type="entry name" value="ARM_TT21_4th"/>
    <property type="match status" value="1"/>
</dbReference>
<evidence type="ECO:0000256" key="3">
    <source>
        <dbReference type="ARBA" id="ARBA00022803"/>
    </source>
</evidence>
<name>A0ABN7SCU6_OIKDI</name>
<dbReference type="PROSITE" id="PS50005">
    <property type="entry name" value="TPR"/>
    <property type="match status" value="1"/>
</dbReference>
<dbReference type="InterPro" id="IPR056836">
    <property type="entry name" value="ARM_TT21_4th"/>
</dbReference>
<dbReference type="Gene3D" id="1.25.40.10">
    <property type="entry name" value="Tetratricopeptide repeat domain"/>
    <property type="match status" value="2"/>
</dbReference>
<evidence type="ECO:0000259" key="5">
    <source>
        <dbReference type="Pfam" id="PF25060"/>
    </source>
</evidence>
<dbReference type="SUPFAM" id="SSF48452">
    <property type="entry name" value="TPR-like"/>
    <property type="match status" value="2"/>
</dbReference>
<evidence type="ECO:0000313" key="7">
    <source>
        <dbReference type="EMBL" id="CAG5095385.1"/>
    </source>
</evidence>
<protein>
    <submittedName>
        <fullName evidence="7">Oidioi.mRNA.OKI2018_I69.XSR.g14164.t1.cds</fullName>
    </submittedName>
</protein>
<sequence length="816" mass="90800">MKLDDVEWSNNVVFLIHNSPRAILRCHDNFWCGLAEIQLANYENAEMRLEQVAKEDPNYLGALFLQQQLCRTEPSERNQTRYKELDGEIKSLRNGASSIELEFAAIAQYAIGKPGKAAEYLDKSLKRHGIDQRTLALRCAVESKADKMDSLLEQIPEDTNCALGQYYLAEKLLRARQHTRAQTLTENMLQANSSCSLAHVQMVKAAFGVQDWDVVNSSSSWLISVIPQFWDGYMYLALESLLTTGSETAAADRLESMLSNAGETFPKAISFARLLVRTVGQSKVLSPQIEKMLAKCADSADAKTVRGDYYLLKGNVRKAKECYNEALSMDSGNPGAFVGVVWCWLRLGDRRRAKQQLDMAGAIPEDKRKQLPELHLLEVELGIVANKFDALKTATVEITKNLAGRAYDLSLLEELNPNLCLEILKCYMKLIDKEEVRTAAKLPNHVKRAERLLTVVKNAVGGLTPVKVVDAEFKCMIGKFEDAEEVLRRMVPGSDVYLLQAKVANERADPDSARRLLDSALAADYNFGEHCPYQLVAAETAMLKNNFGEAIKLLNKALASGNLTENESVAANLKLSEAFRRNGQANESSNVMEKIEKDFSSASAVAAKLALSKAEQLLDAGNVEAAIDTLENVAYDTAGAFQAKARLAEIYLVQRRNEERYLTVFRDICHNRPGEFEPLVAFADSLMRVNRIDDAVRTYEAALRLKKTDTALQVKIGQAMAITHDYSGAISYYRNASLVSSECGGLRLELADLFVRLGQIEDAIATLEEAYDDPTIDKMLQARCYYKHADILAEDYKTDEALQKLAKAKNLLGTCD</sequence>
<evidence type="ECO:0000256" key="4">
    <source>
        <dbReference type="PROSITE-ProRule" id="PRU00339"/>
    </source>
</evidence>
<dbReference type="InterPro" id="IPR019734">
    <property type="entry name" value="TPR_rpt"/>
</dbReference>
<keyword evidence="3 4" id="KW-0802">TPR repeat</keyword>
<dbReference type="PANTHER" id="PTHR14699:SF0">
    <property type="entry name" value="TETRATRICOPEPTIDE REPEAT PROTEIN 21 HOMOLOG"/>
    <property type="match status" value="1"/>
</dbReference>
<keyword evidence="8" id="KW-1185">Reference proteome</keyword>
<dbReference type="Pfam" id="PF25058">
    <property type="entry name" value="ARM_TT21"/>
    <property type="match status" value="1"/>
</dbReference>
<dbReference type="EMBL" id="OU015569">
    <property type="protein sequence ID" value="CAG5095385.1"/>
    <property type="molecule type" value="Genomic_DNA"/>
</dbReference>
<feature type="domain" description="Tetratricopeptide repeat protein 21A/21B fourth ARM" evidence="6">
    <location>
        <begin position="713"/>
        <end position="811"/>
    </location>
</feature>
<dbReference type="SMART" id="SM00028">
    <property type="entry name" value="TPR"/>
    <property type="match status" value="5"/>
</dbReference>
<gene>
    <name evidence="7" type="ORF">OKIOD_LOCUS5722</name>
</gene>
<dbReference type="Proteomes" id="UP001158576">
    <property type="component" value="Chromosome XSR"/>
</dbReference>
<feature type="repeat" description="TPR" evidence="4">
    <location>
        <begin position="300"/>
        <end position="333"/>
    </location>
</feature>
<dbReference type="PANTHER" id="PTHR14699">
    <property type="entry name" value="STI2 PROTEIN-RELATED"/>
    <property type="match status" value="1"/>
</dbReference>
<feature type="domain" description="Tetratricopeptide repeat protein 21A/21B second ARM" evidence="5">
    <location>
        <begin position="270"/>
        <end position="505"/>
    </location>
</feature>
<evidence type="ECO:0000256" key="2">
    <source>
        <dbReference type="ARBA" id="ARBA00022737"/>
    </source>
</evidence>
<comment type="similarity">
    <text evidence="1">Belongs to the TTC21 family.</text>
</comment>
<dbReference type="InterPro" id="IPR011990">
    <property type="entry name" value="TPR-like_helical_dom_sf"/>
</dbReference>